<dbReference type="Pfam" id="PF07715">
    <property type="entry name" value="Plug"/>
    <property type="match status" value="1"/>
</dbReference>
<evidence type="ECO:0000256" key="4">
    <source>
        <dbReference type="ARBA" id="ARBA00022692"/>
    </source>
</evidence>
<dbReference type="EMBL" id="JBHUHZ010000001">
    <property type="protein sequence ID" value="MFD2162124.1"/>
    <property type="molecule type" value="Genomic_DNA"/>
</dbReference>
<evidence type="ECO:0000256" key="6">
    <source>
        <dbReference type="ARBA" id="ARBA00023237"/>
    </source>
</evidence>
<keyword evidence="10" id="KW-1185">Reference proteome</keyword>
<dbReference type="NCBIfam" id="TIGR04056">
    <property type="entry name" value="OMP_RagA_SusC"/>
    <property type="match status" value="1"/>
</dbReference>
<evidence type="ECO:0000256" key="1">
    <source>
        <dbReference type="ARBA" id="ARBA00004571"/>
    </source>
</evidence>
<dbReference type="RefSeq" id="WP_255897809.1">
    <property type="nucleotide sequence ID" value="NZ_JAFMZO010000001.1"/>
</dbReference>
<dbReference type="Gene3D" id="2.60.40.1120">
    <property type="entry name" value="Carboxypeptidase-like, regulatory domain"/>
    <property type="match status" value="1"/>
</dbReference>
<dbReference type="Gene3D" id="2.170.130.10">
    <property type="entry name" value="TonB-dependent receptor, plug domain"/>
    <property type="match status" value="1"/>
</dbReference>
<protein>
    <submittedName>
        <fullName evidence="9">SusC/RagA family TonB-linked outer membrane protein</fullName>
    </submittedName>
</protein>
<dbReference type="Pfam" id="PF13715">
    <property type="entry name" value="CarbopepD_reg_2"/>
    <property type="match status" value="1"/>
</dbReference>
<name>A0ABW4ZJC3_9SPHI</name>
<comment type="caution">
    <text evidence="9">The sequence shown here is derived from an EMBL/GenBank/DDBJ whole genome shotgun (WGS) entry which is preliminary data.</text>
</comment>
<dbReference type="Proteomes" id="UP001597387">
    <property type="component" value="Unassembled WGS sequence"/>
</dbReference>
<comment type="subcellular location">
    <subcellularLocation>
        <location evidence="1 7">Cell outer membrane</location>
        <topology evidence="1 7">Multi-pass membrane protein</topology>
    </subcellularLocation>
</comment>
<dbReference type="SUPFAM" id="SSF49464">
    <property type="entry name" value="Carboxypeptidase regulatory domain-like"/>
    <property type="match status" value="1"/>
</dbReference>
<accession>A0ABW4ZJC3</accession>
<keyword evidence="3 7" id="KW-1134">Transmembrane beta strand</keyword>
<proteinExistence type="inferred from homology"/>
<dbReference type="Gene3D" id="2.40.170.20">
    <property type="entry name" value="TonB-dependent receptor, beta-barrel domain"/>
    <property type="match status" value="1"/>
</dbReference>
<evidence type="ECO:0000313" key="9">
    <source>
        <dbReference type="EMBL" id="MFD2162124.1"/>
    </source>
</evidence>
<dbReference type="InterPro" id="IPR039426">
    <property type="entry name" value="TonB-dep_rcpt-like"/>
</dbReference>
<evidence type="ECO:0000256" key="5">
    <source>
        <dbReference type="ARBA" id="ARBA00023136"/>
    </source>
</evidence>
<dbReference type="InterPro" id="IPR036942">
    <property type="entry name" value="Beta-barrel_TonB_sf"/>
</dbReference>
<dbReference type="InterPro" id="IPR008969">
    <property type="entry name" value="CarboxyPept-like_regulatory"/>
</dbReference>
<evidence type="ECO:0000256" key="7">
    <source>
        <dbReference type="PROSITE-ProRule" id="PRU01360"/>
    </source>
</evidence>
<evidence type="ECO:0000256" key="3">
    <source>
        <dbReference type="ARBA" id="ARBA00022452"/>
    </source>
</evidence>
<keyword evidence="4 7" id="KW-0812">Transmembrane</keyword>
<evidence type="ECO:0000256" key="2">
    <source>
        <dbReference type="ARBA" id="ARBA00022448"/>
    </source>
</evidence>
<dbReference type="InterPro" id="IPR023996">
    <property type="entry name" value="TonB-dep_OMP_SusC/RagA"/>
</dbReference>
<keyword evidence="5 7" id="KW-0472">Membrane</keyword>
<reference evidence="10" key="1">
    <citation type="journal article" date="2019" name="Int. J. Syst. Evol. Microbiol.">
        <title>The Global Catalogue of Microorganisms (GCM) 10K type strain sequencing project: providing services to taxonomists for standard genome sequencing and annotation.</title>
        <authorList>
            <consortium name="The Broad Institute Genomics Platform"/>
            <consortium name="The Broad Institute Genome Sequencing Center for Infectious Disease"/>
            <person name="Wu L."/>
            <person name="Ma J."/>
        </authorList>
    </citation>
    <scope>NUCLEOTIDE SEQUENCE [LARGE SCALE GENOMIC DNA]</scope>
    <source>
        <strain evidence="10">KCTC 42217</strain>
    </source>
</reference>
<dbReference type="InterPro" id="IPR012910">
    <property type="entry name" value="Plug_dom"/>
</dbReference>
<keyword evidence="6 7" id="KW-0998">Cell outer membrane</keyword>
<dbReference type="InterPro" id="IPR037066">
    <property type="entry name" value="Plug_dom_sf"/>
</dbReference>
<feature type="domain" description="TonB-dependent receptor plug" evidence="8">
    <location>
        <begin position="147"/>
        <end position="261"/>
    </location>
</feature>
<keyword evidence="2 7" id="KW-0813">Transport</keyword>
<gene>
    <name evidence="9" type="ORF">ACFSJU_06945</name>
</gene>
<dbReference type="PROSITE" id="PS52016">
    <property type="entry name" value="TONB_DEPENDENT_REC_3"/>
    <property type="match status" value="1"/>
</dbReference>
<dbReference type="SUPFAM" id="SSF56935">
    <property type="entry name" value="Porins"/>
    <property type="match status" value="1"/>
</dbReference>
<sequence length="1071" mass="117873">MHIFTKAVTRVLLPGLILGLGSLDVKARQQDSLTTAVQDSFRRADANKLKVTGTLTDASTGKPLDGARISVEGYSAAITSADGTFSISVPHYNAVLVVSGLGYATTEVPLKGRTAIKTALYNEGYSTLSADVNLPFAHKFSSRIAGAVEGVEVNDRWQRNMETADTYLQGRVAGLNTVRRSGTPGIGANLNLRGYNSLYTSNQPLIIVDGIIYDNTDYGVSLIAGHVDNPIANLDLKDIDDITVIKDASASTYGTRAGNGVILITTNKSDEQATSIDFSAYGGVNSAPSSIPVMGAGQYRSYLSDGLYSMLRARGINELQAQGLVSSQAYLNSDNSNYYKFNNQTDWQDQVMNTSYNQSYYLRVTGGDNIATYGLSVGYLNNRGITNNTGMERYQTRFNANLNLSSKLKGNANLSFVSNNHELRDQGFANNTNPIYVALTKSPFLSSNIIAVDGSVSPNLEDVDDFGRSNPLALVENMIGTNKNYRFMGSFGFDYDFNKALKFHVLGGITFSKVRENIFMPERGVVADTLMQGIAFNRSGSNVERLYGLFTDTRLSYTKNFDFRHSLSTNVGFRFNDNKMETDYGLGYNSATDDYVTVGQTDAALRRISGQNGNWRWLNMYANADYSFLTKYFLSFNMAVDGSSRFGRDAAQGLDINGYKFAVMPSLAAAWLVSSENFMANSKIDVFKLRASYGRVGNDDIGNYAAKQFYVSQNFFDTQGLVRGNVPNTALQWENVTKLNGGIDVSFLKERLTVAFDVFHNKTTKMLVLEPVSTVTGFDYGFTNNGSMSSRGVELGVMGRLMNKSLKWDMGLNISNYNTEILGIPGNRLLNEYAGATILTQKGMDANLFYGYRTNGIYTSTAEVNSANLKNRRADGTITQFQAGDVRFVDLNHDGYIDADDREVIGNPNPKYRGMLSNVLSYKRFSFDAIFTFTAGNDIYNSVRRGLESMSGTQNQTLKMVGRWKTEGQVTDVPRASFGDPNENSRFSDRWIEDGSYIRLRTLSLAYDVPVKNVGIKSAMVYLTGNNLFTVSKYLGYDPEFSATSSVFTQGIDTGLEPQFRTVQLGVRIGL</sequence>
<evidence type="ECO:0000313" key="10">
    <source>
        <dbReference type="Proteomes" id="UP001597387"/>
    </source>
</evidence>
<evidence type="ECO:0000259" key="8">
    <source>
        <dbReference type="Pfam" id="PF07715"/>
    </source>
</evidence>
<organism evidence="9 10">
    <name type="scientific">Paradesertivirga mongoliensis</name>
    <dbReference type="NCBI Taxonomy" id="2100740"/>
    <lineage>
        <taxon>Bacteria</taxon>
        <taxon>Pseudomonadati</taxon>
        <taxon>Bacteroidota</taxon>
        <taxon>Sphingobacteriia</taxon>
        <taxon>Sphingobacteriales</taxon>
        <taxon>Sphingobacteriaceae</taxon>
        <taxon>Paradesertivirga</taxon>
    </lineage>
</organism>
<comment type="similarity">
    <text evidence="7">Belongs to the TonB-dependent receptor family.</text>
</comment>